<gene>
    <name evidence="1" type="ORF">C7B65_21670</name>
</gene>
<reference evidence="1 2" key="2">
    <citation type="submission" date="2018-03" db="EMBL/GenBank/DDBJ databases">
        <title>The ancient ancestry and fast evolution of plastids.</title>
        <authorList>
            <person name="Moore K.R."/>
            <person name="Magnabosco C."/>
            <person name="Momper L."/>
            <person name="Gold D.A."/>
            <person name="Bosak T."/>
            <person name="Fournier G.P."/>
        </authorList>
    </citation>
    <scope>NUCLEOTIDE SEQUENCE [LARGE SCALE GENOMIC DNA]</scope>
    <source>
        <strain evidence="1 2">ULC007</strain>
    </source>
</reference>
<dbReference type="OrthoDB" id="502123at2"/>
<dbReference type="AlphaFoldDB" id="A0A2T1D7D7"/>
<proteinExistence type="predicted"/>
<reference evidence="1 2" key="1">
    <citation type="submission" date="2018-02" db="EMBL/GenBank/DDBJ databases">
        <authorList>
            <person name="Cohen D.B."/>
            <person name="Kent A.D."/>
        </authorList>
    </citation>
    <scope>NUCLEOTIDE SEQUENCE [LARGE SCALE GENOMIC DNA]</scope>
    <source>
        <strain evidence="1 2">ULC007</strain>
    </source>
</reference>
<comment type="caution">
    <text evidence="1">The sequence shown here is derived from an EMBL/GenBank/DDBJ whole genome shotgun (WGS) entry which is preliminary data.</text>
</comment>
<dbReference type="RefSeq" id="WP_073074718.1">
    <property type="nucleotide sequence ID" value="NZ_MPPI01000044.1"/>
</dbReference>
<evidence type="ECO:0000313" key="2">
    <source>
        <dbReference type="Proteomes" id="UP000238634"/>
    </source>
</evidence>
<keyword evidence="2" id="KW-1185">Reference proteome</keyword>
<dbReference type="EMBL" id="PVWG01000042">
    <property type="protein sequence ID" value="PSB16425.1"/>
    <property type="molecule type" value="Genomic_DNA"/>
</dbReference>
<protein>
    <submittedName>
        <fullName evidence="1">Uncharacterized protein</fullName>
    </submittedName>
</protein>
<accession>A0A2T1D7D7</accession>
<name>A0A2T1D7D7_9CYAN</name>
<evidence type="ECO:0000313" key="1">
    <source>
        <dbReference type="EMBL" id="PSB16425.1"/>
    </source>
</evidence>
<organism evidence="1 2">
    <name type="scientific">Phormidesmis priestleyi ULC007</name>
    <dbReference type="NCBI Taxonomy" id="1920490"/>
    <lineage>
        <taxon>Bacteria</taxon>
        <taxon>Bacillati</taxon>
        <taxon>Cyanobacteriota</taxon>
        <taxon>Cyanophyceae</taxon>
        <taxon>Leptolyngbyales</taxon>
        <taxon>Leptolyngbyaceae</taxon>
        <taxon>Phormidesmis</taxon>
    </lineage>
</organism>
<dbReference type="Proteomes" id="UP000238634">
    <property type="component" value="Unassembled WGS sequence"/>
</dbReference>
<sequence length="472" mass="51727">MAVIKGFIKMPRLFLFVLIASCFGSLVGQSIASASTSSTAPTIDPIDPGRDYWLEAQRLAQSHLVLLNRIERSLSSSDGDRLRAVQGQIFLQASAVDRFLKSSYPAPEILCASNPANSSGAGSVAGTDAVSLEEAQVYCALYTSARELEPLRARLDRRVGVVAKEIAAPQIIGRVAKSPSENLPIPIAPAIQPPDDILAIVQSSRSHLLQVQSAFPVAVRFTVPVQLQSGQTPIDLYPQESQPYTSFLSQPNTGIARLLSSESDRAASNTLENRLAPTAADSLPLAILMQRSQGLSPRLAIRIEGDRFQIVQTDLDYGFMTDLGDVALETLLLPSSEQVSGLSEALQFFYSYRPPSELEAIQADRRRFMTGKVSGLNLSQPLLNQATAAMNRTYLVRSIQFKVPEIITSGRTLLPNERSSLRDLLKTPSSDLLFAFRPVSRRADGSYTVLWKILTQFSDPQIRDLDRYVVKY</sequence>